<evidence type="ECO:0000256" key="1">
    <source>
        <dbReference type="SAM" id="MobiDB-lite"/>
    </source>
</evidence>
<feature type="region of interest" description="Disordered" evidence="1">
    <location>
        <begin position="69"/>
        <end position="143"/>
    </location>
</feature>
<proteinExistence type="predicted"/>
<organism evidence="2 3">
    <name type="scientific">Iphiclides podalirius</name>
    <name type="common">scarce swallowtail</name>
    <dbReference type="NCBI Taxonomy" id="110791"/>
    <lineage>
        <taxon>Eukaryota</taxon>
        <taxon>Metazoa</taxon>
        <taxon>Ecdysozoa</taxon>
        <taxon>Arthropoda</taxon>
        <taxon>Hexapoda</taxon>
        <taxon>Insecta</taxon>
        <taxon>Pterygota</taxon>
        <taxon>Neoptera</taxon>
        <taxon>Endopterygota</taxon>
        <taxon>Lepidoptera</taxon>
        <taxon>Glossata</taxon>
        <taxon>Ditrysia</taxon>
        <taxon>Papilionoidea</taxon>
        <taxon>Papilionidae</taxon>
        <taxon>Papilioninae</taxon>
        <taxon>Iphiclides</taxon>
    </lineage>
</organism>
<reference evidence="2" key="1">
    <citation type="submission" date="2022-03" db="EMBL/GenBank/DDBJ databases">
        <authorList>
            <person name="Martin H S."/>
        </authorList>
    </citation>
    <scope>NUCLEOTIDE SEQUENCE</scope>
</reference>
<evidence type="ECO:0000313" key="2">
    <source>
        <dbReference type="EMBL" id="CAH2063041.1"/>
    </source>
</evidence>
<accession>A0ABN8IQ60</accession>
<feature type="non-terminal residue" evidence="2">
    <location>
        <position position="1"/>
    </location>
</feature>
<keyword evidence="3" id="KW-1185">Reference proteome</keyword>
<gene>
    <name evidence="2" type="ORF">IPOD504_LOCUS12354</name>
</gene>
<evidence type="ECO:0000313" key="3">
    <source>
        <dbReference type="Proteomes" id="UP000837857"/>
    </source>
</evidence>
<dbReference type="EMBL" id="OW152815">
    <property type="protein sequence ID" value="CAH2063041.1"/>
    <property type="molecule type" value="Genomic_DNA"/>
</dbReference>
<dbReference type="Proteomes" id="UP000837857">
    <property type="component" value="Chromosome 3"/>
</dbReference>
<sequence length="174" mass="19289">MRYRPPLPPRFSALHSTVPLIERYKVASISRSPETVAKVREAWRVQRLRVHRAPPARTALVRRDITRSPRPVALARSPACERDGSSPTEASGAVSEKSQLSLFDADRSPAGGLMNETRSARRCTTPGDGPPREIAQNAQRPRDVHTQQLSAANSLRRKCSTMLFCSRLHGTVDT</sequence>
<protein>
    <submittedName>
        <fullName evidence="2">Uncharacterized protein</fullName>
    </submittedName>
</protein>
<name>A0ABN8IQ60_9NEOP</name>